<dbReference type="RefSeq" id="XP_001007651.2">
    <property type="nucleotide sequence ID" value="XM_001007651.2"/>
</dbReference>
<evidence type="ECO:0000256" key="2">
    <source>
        <dbReference type="ARBA" id="ARBA00022737"/>
    </source>
</evidence>
<dbReference type="SUPFAM" id="SSF47473">
    <property type="entry name" value="EF-hand"/>
    <property type="match status" value="4"/>
</dbReference>
<dbReference type="OrthoDB" id="444540at2759"/>
<feature type="domain" description="EF-hand" evidence="5">
    <location>
        <begin position="175"/>
        <end position="210"/>
    </location>
</feature>
<feature type="domain" description="EF-hand" evidence="5">
    <location>
        <begin position="847"/>
        <end position="882"/>
    </location>
</feature>
<feature type="domain" description="EF-hand" evidence="5">
    <location>
        <begin position="211"/>
        <end position="246"/>
    </location>
</feature>
<name>I7MHC8_TETTS</name>
<dbReference type="PANTHER" id="PTHR34524:SF6">
    <property type="entry name" value="CALCYPHOSINE LIKE"/>
    <property type="match status" value="1"/>
</dbReference>
<feature type="compositionally biased region" description="Polar residues" evidence="4">
    <location>
        <begin position="647"/>
        <end position="690"/>
    </location>
</feature>
<dbReference type="GO" id="GO:0005509">
    <property type="term" value="F:calcium ion binding"/>
    <property type="evidence" value="ECO:0007669"/>
    <property type="project" value="InterPro"/>
</dbReference>
<dbReference type="eggNOG" id="KOG0032">
    <property type="taxonomic scope" value="Eukaryota"/>
</dbReference>
<proteinExistence type="predicted"/>
<keyword evidence="3" id="KW-0106">Calcium</keyword>
<feature type="domain" description="EF-hand" evidence="5">
    <location>
        <begin position="811"/>
        <end position="846"/>
    </location>
</feature>
<feature type="compositionally biased region" description="Low complexity" evidence="4">
    <location>
        <begin position="400"/>
        <end position="409"/>
    </location>
</feature>
<dbReference type="InParanoid" id="I7MHC8"/>
<dbReference type="InterPro" id="IPR002048">
    <property type="entry name" value="EF_hand_dom"/>
</dbReference>
<feature type="domain" description="EF-hand" evidence="5">
    <location>
        <begin position="139"/>
        <end position="174"/>
    </location>
</feature>
<dbReference type="PROSITE" id="PS00018">
    <property type="entry name" value="EF_HAND_1"/>
    <property type="match status" value="10"/>
</dbReference>
<dbReference type="InterPro" id="IPR018247">
    <property type="entry name" value="EF_Hand_1_Ca_BS"/>
</dbReference>
<accession>I7MHC8</accession>
<feature type="domain" description="EF-hand" evidence="5">
    <location>
        <begin position="25"/>
        <end position="60"/>
    </location>
</feature>
<dbReference type="CDD" id="cd00051">
    <property type="entry name" value="EFh"/>
    <property type="match status" value="7"/>
</dbReference>
<evidence type="ECO:0000313" key="6">
    <source>
        <dbReference type="EMBL" id="EAR87406.2"/>
    </source>
</evidence>
<dbReference type="PANTHER" id="PTHR34524">
    <property type="entry name" value="CALCYPHOSIN"/>
    <property type="match status" value="1"/>
</dbReference>
<keyword evidence="7" id="KW-1185">Reference proteome</keyword>
<dbReference type="Gene3D" id="1.10.238.10">
    <property type="entry name" value="EF-hand"/>
    <property type="match status" value="7"/>
</dbReference>
<feature type="region of interest" description="Disordered" evidence="4">
    <location>
        <begin position="341"/>
        <end position="423"/>
    </location>
</feature>
<dbReference type="SMART" id="SM00054">
    <property type="entry name" value="EFh"/>
    <property type="match status" value="11"/>
</dbReference>
<feature type="compositionally biased region" description="Polar residues" evidence="4">
    <location>
        <begin position="344"/>
        <end position="372"/>
    </location>
</feature>
<evidence type="ECO:0000313" key="7">
    <source>
        <dbReference type="Proteomes" id="UP000009168"/>
    </source>
</evidence>
<sequence length="952" mass="110505">MASFRASFEKELKQRLTQKSTSHSSDEAVLLKSFKYFDLDNSGNVDQSEFIKVVEKIGIPIFNKQDFIDLFNYYDVNGDGRLDYKEFSAMIFGYSTAVTRKDSPKKPSSMKRANDYFQGHTQQDAVTRFQEKLRSRGATGILGIARQFKIFDDDNSRTLDIQEFTKAVKDFRVELSEQEIQDVFDYFDRNRDNVINYDEFLLGIRGPMSQSRRKLVQQAFAILDKDGSGIVDINDIKGTYNAKFHPDVRSGKRTEESVLLEFISTFETYVGFRGIRDNQITPQEFEDYYTFISASIDRDDYFELMMNNAWRMNEGANKNWNTKGWASNSQQNQNLQSAYRQKFDQPSNQHTPYSIRQQEQQQTPQKSVRSGVQSQQQTPPQSYQRNNYEQEEKVKRSGNQQQQPLFSQQNYNNQRPQQSVTFDVRDLMTKVRNKLKTRGTSGLLGIQRQFRIMDDNFDKCISYPEFRKAMNDYKMNLTDEEMQALFQYIDMNGNGVIEIDELVRNLQGEMNDFRRGLVDQAFNKIDKNKDGTLTVNDIKGVYSAKNHPDVRSGKKTEDEVLGEFLETFELHHHLKVGMRDQKVSREEFHEYYNNVSANIDNDQYFELMIVNAYRLYQDNPSQYQQYAPANYKNQEYRVGGPQEFRSKTTQNAPFGTSNAPTDYSTSLRPKTGNTSNLNLQKSAVYSQPAGNPSWPGYNWRPQSSHGQSNPVVEEQDERVKRAGRNVQTQGSQQQSETQSVQQSQYSQQQQSNYSQLNSEELFQTFRKKLTSRGTRGILSLGRLYRIIDDDGNRSINFNEFSKVCKDLRVGLNEQQVAQLFKLFDRDGSGSIDYDEFIRAVRGSMNKFRLDLVLAVFAKLDKNRNGVIEVDDILGVYDASKHPDVRNRKKTEEEVLGDFLDTFEQHHAIQTANNKGRDKSVTVDEFVEYYNNVSASIDDDQYFEHMIRSGWKI</sequence>
<dbReference type="EMBL" id="GG662853">
    <property type="protein sequence ID" value="EAR87406.2"/>
    <property type="molecule type" value="Genomic_DNA"/>
</dbReference>
<evidence type="ECO:0000256" key="4">
    <source>
        <dbReference type="SAM" id="MobiDB-lite"/>
    </source>
</evidence>
<dbReference type="Pfam" id="PF13202">
    <property type="entry name" value="EF-hand_5"/>
    <property type="match status" value="1"/>
</dbReference>
<dbReference type="Pfam" id="PF13499">
    <property type="entry name" value="EF-hand_7"/>
    <property type="match status" value="4"/>
</dbReference>
<protein>
    <submittedName>
        <fullName evidence="6">EF hand protein</fullName>
    </submittedName>
</protein>
<evidence type="ECO:0000259" key="5">
    <source>
        <dbReference type="PROSITE" id="PS50222"/>
    </source>
</evidence>
<reference evidence="7" key="1">
    <citation type="journal article" date="2006" name="PLoS Biol.">
        <title>Macronuclear genome sequence of the ciliate Tetrahymena thermophila, a model eukaryote.</title>
        <authorList>
            <person name="Eisen J.A."/>
            <person name="Coyne R.S."/>
            <person name="Wu M."/>
            <person name="Wu D."/>
            <person name="Thiagarajan M."/>
            <person name="Wortman J.R."/>
            <person name="Badger J.H."/>
            <person name="Ren Q."/>
            <person name="Amedeo P."/>
            <person name="Jones K.M."/>
            <person name="Tallon L.J."/>
            <person name="Delcher A.L."/>
            <person name="Salzberg S.L."/>
            <person name="Silva J.C."/>
            <person name="Haas B.J."/>
            <person name="Majoros W.H."/>
            <person name="Farzad M."/>
            <person name="Carlton J.M."/>
            <person name="Smith R.K. Jr."/>
            <person name="Garg J."/>
            <person name="Pearlman R.E."/>
            <person name="Karrer K.M."/>
            <person name="Sun L."/>
            <person name="Manning G."/>
            <person name="Elde N.C."/>
            <person name="Turkewitz A.P."/>
            <person name="Asai D.J."/>
            <person name="Wilkes D.E."/>
            <person name="Wang Y."/>
            <person name="Cai H."/>
            <person name="Collins K."/>
            <person name="Stewart B.A."/>
            <person name="Lee S.R."/>
            <person name="Wilamowska K."/>
            <person name="Weinberg Z."/>
            <person name="Ruzzo W.L."/>
            <person name="Wloga D."/>
            <person name="Gaertig J."/>
            <person name="Frankel J."/>
            <person name="Tsao C.-C."/>
            <person name="Gorovsky M.A."/>
            <person name="Keeling P.J."/>
            <person name="Waller R.F."/>
            <person name="Patron N.J."/>
            <person name="Cherry J.M."/>
            <person name="Stover N.A."/>
            <person name="Krieger C.J."/>
            <person name="del Toro C."/>
            <person name="Ryder H.F."/>
            <person name="Williamson S.C."/>
            <person name="Barbeau R.A."/>
            <person name="Hamilton E.P."/>
            <person name="Orias E."/>
        </authorList>
    </citation>
    <scope>NUCLEOTIDE SEQUENCE [LARGE SCALE GENOMIC DNA]</scope>
    <source>
        <strain evidence="7">SB210</strain>
    </source>
</reference>
<evidence type="ECO:0000256" key="3">
    <source>
        <dbReference type="ARBA" id="ARBA00022837"/>
    </source>
</evidence>
<feature type="domain" description="EF-hand" evidence="5">
    <location>
        <begin position="441"/>
        <end position="476"/>
    </location>
</feature>
<feature type="domain" description="EF-hand" evidence="5">
    <location>
        <begin position="477"/>
        <end position="512"/>
    </location>
</feature>
<dbReference type="Proteomes" id="UP000009168">
    <property type="component" value="Unassembled WGS sequence"/>
</dbReference>
<feature type="domain" description="EF-hand" evidence="5">
    <location>
        <begin position="775"/>
        <end position="810"/>
    </location>
</feature>
<feature type="domain" description="EF-hand" evidence="5">
    <location>
        <begin position="513"/>
        <end position="548"/>
    </location>
</feature>
<dbReference type="GeneID" id="7829516"/>
<dbReference type="PROSITE" id="PS50222">
    <property type="entry name" value="EF_HAND_2"/>
    <property type="match status" value="11"/>
</dbReference>
<gene>
    <name evidence="6" type="ORF">TTHERM_00059190</name>
</gene>
<feature type="compositionally biased region" description="Low complexity" evidence="4">
    <location>
        <begin position="373"/>
        <end position="384"/>
    </location>
</feature>
<keyword evidence="2" id="KW-0677">Repeat</keyword>
<keyword evidence="1" id="KW-0479">Metal-binding</keyword>
<feature type="domain" description="EF-hand" evidence="5">
    <location>
        <begin position="62"/>
        <end position="97"/>
    </location>
</feature>
<evidence type="ECO:0000256" key="1">
    <source>
        <dbReference type="ARBA" id="ARBA00022723"/>
    </source>
</evidence>
<dbReference type="KEGG" id="tet:TTHERM_00059190"/>
<dbReference type="InterPro" id="IPR051581">
    <property type="entry name" value="Ca-bind"/>
</dbReference>
<dbReference type="InterPro" id="IPR011992">
    <property type="entry name" value="EF-hand-dom_pair"/>
</dbReference>
<feature type="region of interest" description="Disordered" evidence="4">
    <location>
        <begin position="644"/>
        <end position="752"/>
    </location>
</feature>
<dbReference type="AlphaFoldDB" id="I7MHC8"/>
<feature type="compositionally biased region" description="Polar residues" evidence="4">
    <location>
        <begin position="410"/>
        <end position="421"/>
    </location>
</feature>
<feature type="compositionally biased region" description="Polar residues" evidence="4">
    <location>
        <begin position="700"/>
        <end position="710"/>
    </location>
</feature>
<feature type="compositionally biased region" description="Low complexity" evidence="4">
    <location>
        <begin position="726"/>
        <end position="752"/>
    </location>
</feature>
<organism evidence="6 7">
    <name type="scientific">Tetrahymena thermophila (strain SB210)</name>
    <dbReference type="NCBI Taxonomy" id="312017"/>
    <lineage>
        <taxon>Eukaryota</taxon>
        <taxon>Sar</taxon>
        <taxon>Alveolata</taxon>
        <taxon>Ciliophora</taxon>
        <taxon>Intramacronucleata</taxon>
        <taxon>Oligohymenophorea</taxon>
        <taxon>Hymenostomatida</taxon>
        <taxon>Tetrahymenina</taxon>
        <taxon>Tetrahymenidae</taxon>
        <taxon>Tetrahymena</taxon>
    </lineage>
</organism>